<dbReference type="EMBL" id="ABJK02000011">
    <property type="protein sequence ID" value="EDT48445.1"/>
    <property type="molecule type" value="Genomic_DNA"/>
</dbReference>
<dbReference type="Proteomes" id="UP000005602">
    <property type="component" value="Unassembled WGS sequence"/>
</dbReference>
<reference evidence="1" key="1">
    <citation type="submission" date="2008-03" db="EMBL/GenBank/DDBJ databases">
        <authorList>
            <person name="Fulton L."/>
            <person name="Clifton S."/>
            <person name="Fulton B."/>
            <person name="Xu J."/>
            <person name="Minx P."/>
            <person name="Pepin K.H."/>
            <person name="Johnson M."/>
            <person name="Thiruvilangam P."/>
            <person name="Bhonagiri V."/>
            <person name="Nash W.E."/>
            <person name="Mardis E.R."/>
            <person name="Wilson R.K."/>
        </authorList>
    </citation>
    <scope>NUCLEOTIDE SEQUENCE [LARGE SCALE GENOMIC DNA]</scope>
    <source>
        <strain evidence="1">ATCC BAA-102</strain>
    </source>
</reference>
<accession>A0ABP2DN77</accession>
<keyword evidence="2" id="KW-1185">Reference proteome</keyword>
<name>A0ABP2DN77_9STRE</name>
<reference evidence="1" key="2">
    <citation type="submission" date="2013-09" db="EMBL/GenBank/DDBJ databases">
        <title>Draft genome sequence of Streptococcus infantarius subsp. infantarius ATCC BAA-102.</title>
        <authorList>
            <person name="Sudarsanam P."/>
            <person name="Ley R."/>
            <person name="Guruge J."/>
            <person name="Turnbaugh P.J."/>
            <person name="Mahowald M."/>
            <person name="Liep D."/>
            <person name="Gordon J."/>
        </authorList>
    </citation>
    <scope>NUCLEOTIDE SEQUENCE</scope>
    <source>
        <strain evidence="1">ATCC BAA-102</strain>
    </source>
</reference>
<proteinExistence type="predicted"/>
<evidence type="ECO:0000313" key="2">
    <source>
        <dbReference type="Proteomes" id="UP000005602"/>
    </source>
</evidence>
<comment type="caution">
    <text evidence="1">The sequence shown here is derived from an EMBL/GenBank/DDBJ whole genome shotgun (WGS) entry which is preliminary data.</text>
</comment>
<gene>
    <name evidence="1" type="ORF">STRINF_00265</name>
</gene>
<protein>
    <recommendedName>
        <fullName evidence="3">DAGKc domain-containing protein</fullName>
    </recommendedName>
</protein>
<evidence type="ECO:0000313" key="1">
    <source>
        <dbReference type="EMBL" id="EDT48445.1"/>
    </source>
</evidence>
<evidence type="ECO:0008006" key="3">
    <source>
        <dbReference type="Google" id="ProtNLM"/>
    </source>
</evidence>
<sequence>MTLYIIANPHSGNRTAKEVITRLKNEFNQEMAVFLTRYPDDE</sequence>
<organism evidence="1 2">
    <name type="scientific">Streptococcus infantarius subsp. infantarius ATCC BAA-102</name>
    <dbReference type="NCBI Taxonomy" id="471872"/>
    <lineage>
        <taxon>Bacteria</taxon>
        <taxon>Bacillati</taxon>
        <taxon>Bacillota</taxon>
        <taxon>Bacilli</taxon>
        <taxon>Lactobacillales</taxon>
        <taxon>Streptococcaceae</taxon>
        <taxon>Streptococcus</taxon>
    </lineage>
</organism>